<dbReference type="EMBL" id="JAGSOT010000023">
    <property type="protein sequence ID" value="MBR7796198.1"/>
    <property type="molecule type" value="Genomic_DNA"/>
</dbReference>
<proteinExistence type="predicted"/>
<keyword evidence="2" id="KW-1185">Reference proteome</keyword>
<evidence type="ECO:0000313" key="1">
    <source>
        <dbReference type="EMBL" id="MBR7796198.1"/>
    </source>
</evidence>
<evidence type="ECO:0000313" key="2">
    <source>
        <dbReference type="Proteomes" id="UP000675284"/>
    </source>
</evidence>
<gene>
    <name evidence="1" type="ORF">KCX74_09095</name>
</gene>
<dbReference type="RefSeq" id="WP_026682709.1">
    <property type="nucleotide sequence ID" value="NZ_BAAACY010000028.1"/>
</dbReference>
<sequence>MNTELKQLIQDFIVIPMAIKVYEQDKKLIAADFTMANLYISMIDAVIDRLRQVQIETKKKLYTKYHVDVKRVGNTSYKWLSRGESGLIEFTPQELREMTRDIMEKYMYGTKFKLKDGFVDQLRRLEKENPR</sequence>
<name>A0A941DXX8_9BACI</name>
<dbReference type="Proteomes" id="UP000675284">
    <property type="component" value="Unassembled WGS sequence"/>
</dbReference>
<accession>A0A941DXX8</accession>
<dbReference type="InterPro" id="IPR058600">
    <property type="entry name" value="YhjD-like"/>
</dbReference>
<protein>
    <submittedName>
        <fullName evidence="1">Uncharacterized protein</fullName>
    </submittedName>
</protein>
<reference evidence="1" key="1">
    <citation type="submission" date="2021-04" db="EMBL/GenBank/DDBJ databases">
        <title>Isolation and polyphasic classification of algal microorganism.</title>
        <authorList>
            <person name="Wang S."/>
        </authorList>
    </citation>
    <scope>NUCLEOTIDE SEQUENCE</scope>
    <source>
        <strain evidence="1">720a</strain>
    </source>
</reference>
<comment type="caution">
    <text evidence="1">The sequence shown here is derived from an EMBL/GenBank/DDBJ whole genome shotgun (WGS) entry which is preliminary data.</text>
</comment>
<organism evidence="1 2">
    <name type="scientific">Virgibacillus salarius</name>
    <dbReference type="NCBI Taxonomy" id="447199"/>
    <lineage>
        <taxon>Bacteria</taxon>
        <taxon>Bacillati</taxon>
        <taxon>Bacillota</taxon>
        <taxon>Bacilli</taxon>
        <taxon>Bacillales</taxon>
        <taxon>Bacillaceae</taxon>
        <taxon>Virgibacillus</taxon>
    </lineage>
</organism>
<dbReference type="AlphaFoldDB" id="A0A941DXX8"/>
<dbReference type="Pfam" id="PF26325">
    <property type="entry name" value="YhjD"/>
    <property type="match status" value="1"/>
</dbReference>